<feature type="region of interest" description="Disordered" evidence="1">
    <location>
        <begin position="1"/>
        <end position="77"/>
    </location>
</feature>
<dbReference type="RefSeq" id="XP_022348399.1">
    <property type="nucleotide sequence ID" value="XM_022492691.1"/>
</dbReference>
<name>A0A2Y9IM33_ENHLU</name>
<dbReference type="GeneID" id="111140437"/>
<organism evidence="2 3">
    <name type="scientific">Enhydra lutris kenyoni</name>
    <name type="common">northern sea otter</name>
    <dbReference type="NCBI Taxonomy" id="391180"/>
    <lineage>
        <taxon>Eukaryota</taxon>
        <taxon>Metazoa</taxon>
        <taxon>Chordata</taxon>
        <taxon>Craniata</taxon>
        <taxon>Vertebrata</taxon>
        <taxon>Euteleostomi</taxon>
        <taxon>Mammalia</taxon>
        <taxon>Eutheria</taxon>
        <taxon>Laurasiatheria</taxon>
        <taxon>Carnivora</taxon>
        <taxon>Caniformia</taxon>
        <taxon>Musteloidea</taxon>
        <taxon>Mustelidae</taxon>
        <taxon>Lutrinae</taxon>
        <taxon>Enhydra</taxon>
    </lineage>
</organism>
<gene>
    <name evidence="3" type="primary">LOC111140437</name>
</gene>
<reference evidence="3" key="1">
    <citation type="submission" date="2025-08" db="UniProtKB">
        <authorList>
            <consortium name="RefSeq"/>
        </authorList>
    </citation>
    <scope>IDENTIFICATION</scope>
    <source>
        <tissue evidence="3">Blood</tissue>
    </source>
</reference>
<evidence type="ECO:0000256" key="1">
    <source>
        <dbReference type="SAM" id="MobiDB-lite"/>
    </source>
</evidence>
<dbReference type="Proteomes" id="UP000248482">
    <property type="component" value="Unplaced"/>
</dbReference>
<keyword evidence="2" id="KW-1185">Reference proteome</keyword>
<dbReference type="AlphaFoldDB" id="A0A2Y9IM33"/>
<evidence type="ECO:0000313" key="3">
    <source>
        <dbReference type="RefSeq" id="XP_022348399.1"/>
    </source>
</evidence>
<proteinExistence type="predicted"/>
<evidence type="ECO:0000313" key="2">
    <source>
        <dbReference type="Proteomes" id="UP000248482"/>
    </source>
</evidence>
<protein>
    <submittedName>
        <fullName evidence="3">Uncharacterized protein LOC111140437 isoform X2</fullName>
    </submittedName>
</protein>
<accession>A0A2Y9IM33</accession>
<sequence>MPSSHPRCRTEPNNWCLPGTQPSKIRAHGRVGSGGHCRSSCQDPVSPALSRHPHSEVPQEGDSQACRGPGGGKAHPQLIPQHIESWETIIIHLLHSMKSYGSSPGPRPRLGLKAWHGPLPTGPSTGISTSPCVLQHLHNKLGQGFACALPSPEVPFPPQPCISKS</sequence>